<dbReference type="Proteomes" id="UP000501690">
    <property type="component" value="Linkage Group LG8"/>
</dbReference>
<sequence length="551" mass="61913">MAGKRKRNASSQKLKEDVNRGKSSVNTEIKDVNGGKTPGSKKKVSVRIEHRCQTRYIVEANVLLSSSHHGIIELTPFSSCLRIKKELNINCALLREVLSQWVPIGEFIQVRQHLIKLNCLDVSICLDLSVEGDDVVFDSELCGEVGLLFPSWEIKVIDIIQRMRDLVGEADNVENVCRLYGLLCFVVLFFPRTSRSLTNLPFRLLDNLDILRRSSTVYREKSNDHTIFVSGSVVVVQVLACQRLGLGEISGTIAFPRYLSWPLVRMRDERIKKCFEVNQVPPLKKKKKSELVEKLNANSKLLLEMKADLERMKTNFYNKAPAQRFHEEQTGCSGVVDLSGGRDDSPDVKAEEGQIEVEKTGGAEAPTKAIDSEEILGDATNEIDVGVVVVVPSKMESGDISVASPCKIGAACLKFVQMCDEEGHDSLEEVATAMLNEEKVMETEECDDNPDLLAIVPYVNPSSPLHHQSSPVSEAVTPFSQVPAPHVEKFFLYQIILTSTETRNFVPREWIDNMVMAPVLHDNHWWCYALDWESKKFFVLDSLGHKCPRRK</sequence>
<proteinExistence type="predicted"/>
<reference evidence="2 3" key="1">
    <citation type="submission" date="2019-04" db="EMBL/GenBank/DDBJ databases">
        <title>An improved genome assembly and genetic linkage map for asparagus bean, Vigna unguiculata ssp. sesquipedialis.</title>
        <authorList>
            <person name="Xia Q."/>
            <person name="Zhang R."/>
            <person name="Dong Y."/>
        </authorList>
    </citation>
    <scope>NUCLEOTIDE SEQUENCE [LARGE SCALE GENOMIC DNA]</scope>
    <source>
        <tissue evidence="2">Leaf</tissue>
    </source>
</reference>
<dbReference type="SUPFAM" id="SSF54001">
    <property type="entry name" value="Cysteine proteinases"/>
    <property type="match status" value="1"/>
</dbReference>
<name>A0A4D6MSA3_VIGUN</name>
<dbReference type="Gene3D" id="3.40.395.10">
    <property type="entry name" value="Adenoviral Proteinase, Chain A"/>
    <property type="match status" value="1"/>
</dbReference>
<feature type="region of interest" description="Disordered" evidence="1">
    <location>
        <begin position="1"/>
        <end position="43"/>
    </location>
</feature>
<dbReference type="EMBL" id="CP039352">
    <property type="protein sequence ID" value="QCE03492.1"/>
    <property type="molecule type" value="Genomic_DNA"/>
</dbReference>
<gene>
    <name evidence="2" type="ORF">DEO72_LG8g1517</name>
</gene>
<evidence type="ECO:0008006" key="4">
    <source>
        <dbReference type="Google" id="ProtNLM"/>
    </source>
</evidence>
<keyword evidence="3" id="KW-1185">Reference proteome</keyword>
<dbReference type="AlphaFoldDB" id="A0A4D6MSA3"/>
<protein>
    <recommendedName>
        <fullName evidence="4">Ulp1 protease family</fullName>
    </recommendedName>
</protein>
<evidence type="ECO:0000256" key="1">
    <source>
        <dbReference type="SAM" id="MobiDB-lite"/>
    </source>
</evidence>
<dbReference type="InterPro" id="IPR038765">
    <property type="entry name" value="Papain-like_cys_pep_sf"/>
</dbReference>
<evidence type="ECO:0000313" key="3">
    <source>
        <dbReference type="Proteomes" id="UP000501690"/>
    </source>
</evidence>
<evidence type="ECO:0000313" key="2">
    <source>
        <dbReference type="EMBL" id="QCE03492.1"/>
    </source>
</evidence>
<accession>A0A4D6MSA3</accession>
<organism evidence="2 3">
    <name type="scientific">Vigna unguiculata</name>
    <name type="common">Cowpea</name>
    <dbReference type="NCBI Taxonomy" id="3917"/>
    <lineage>
        <taxon>Eukaryota</taxon>
        <taxon>Viridiplantae</taxon>
        <taxon>Streptophyta</taxon>
        <taxon>Embryophyta</taxon>
        <taxon>Tracheophyta</taxon>
        <taxon>Spermatophyta</taxon>
        <taxon>Magnoliopsida</taxon>
        <taxon>eudicotyledons</taxon>
        <taxon>Gunneridae</taxon>
        <taxon>Pentapetalae</taxon>
        <taxon>rosids</taxon>
        <taxon>fabids</taxon>
        <taxon>Fabales</taxon>
        <taxon>Fabaceae</taxon>
        <taxon>Papilionoideae</taxon>
        <taxon>50 kb inversion clade</taxon>
        <taxon>NPAAA clade</taxon>
        <taxon>indigoferoid/millettioid clade</taxon>
        <taxon>Phaseoleae</taxon>
        <taxon>Vigna</taxon>
    </lineage>
</organism>